<dbReference type="GO" id="GO:0008017">
    <property type="term" value="F:microtubule binding"/>
    <property type="evidence" value="ECO:0007669"/>
    <property type="project" value="TreeGrafter"/>
</dbReference>
<dbReference type="GO" id="GO:0005876">
    <property type="term" value="C:spindle microtubule"/>
    <property type="evidence" value="ECO:0007669"/>
    <property type="project" value="TreeGrafter"/>
</dbReference>
<evidence type="ECO:0000313" key="10">
    <source>
        <dbReference type="Proteomes" id="UP000268321"/>
    </source>
</evidence>
<dbReference type="GO" id="GO:0005815">
    <property type="term" value="C:microtubule organizing center"/>
    <property type="evidence" value="ECO:0007669"/>
    <property type="project" value="TreeGrafter"/>
</dbReference>
<evidence type="ECO:0000259" key="8">
    <source>
        <dbReference type="SMART" id="SM01349"/>
    </source>
</evidence>
<protein>
    <recommendedName>
        <fullName evidence="3">Protein STU1</fullName>
    </recommendedName>
</protein>
<keyword evidence="6" id="KW-0131">Cell cycle</keyword>
<dbReference type="EMBL" id="ML004434">
    <property type="protein sequence ID" value="RKP32110.1"/>
    <property type="molecule type" value="Genomic_DNA"/>
</dbReference>
<dbReference type="SMART" id="SM01349">
    <property type="entry name" value="TOG"/>
    <property type="match status" value="1"/>
</dbReference>
<dbReference type="Pfam" id="PF12348">
    <property type="entry name" value="CLASP_N"/>
    <property type="match status" value="1"/>
</dbReference>
<dbReference type="OrthoDB" id="46159at2759"/>
<evidence type="ECO:0000313" key="9">
    <source>
        <dbReference type="EMBL" id="RKP32110.1"/>
    </source>
</evidence>
<dbReference type="PANTHER" id="PTHR21567">
    <property type="entry name" value="CLASP"/>
    <property type="match status" value="1"/>
</dbReference>
<accession>A0A4P9ZJ72</accession>
<evidence type="ECO:0000256" key="5">
    <source>
        <dbReference type="ARBA" id="ARBA00022701"/>
    </source>
</evidence>
<dbReference type="PANTHER" id="PTHR21567:SF9">
    <property type="entry name" value="CLIP-ASSOCIATING PROTEIN"/>
    <property type="match status" value="1"/>
</dbReference>
<dbReference type="GO" id="GO:0051301">
    <property type="term" value="P:cell division"/>
    <property type="evidence" value="ECO:0007669"/>
    <property type="project" value="UniProtKB-KW"/>
</dbReference>
<organism evidence="9 10">
    <name type="scientific">Metschnikowia bicuspidata</name>
    <dbReference type="NCBI Taxonomy" id="27322"/>
    <lineage>
        <taxon>Eukaryota</taxon>
        <taxon>Fungi</taxon>
        <taxon>Dikarya</taxon>
        <taxon>Ascomycota</taxon>
        <taxon>Saccharomycotina</taxon>
        <taxon>Pichiomycetes</taxon>
        <taxon>Metschnikowiaceae</taxon>
        <taxon>Metschnikowia</taxon>
    </lineage>
</organism>
<dbReference type="SUPFAM" id="SSF48371">
    <property type="entry name" value="ARM repeat"/>
    <property type="match status" value="1"/>
</dbReference>
<proteinExistence type="inferred from homology"/>
<keyword evidence="10" id="KW-1185">Reference proteome</keyword>
<evidence type="ECO:0000256" key="3">
    <source>
        <dbReference type="ARBA" id="ARBA00016012"/>
    </source>
</evidence>
<dbReference type="InterPro" id="IPR011989">
    <property type="entry name" value="ARM-like"/>
</dbReference>
<dbReference type="Proteomes" id="UP000268321">
    <property type="component" value="Unassembled WGS sequence"/>
</dbReference>
<dbReference type="GO" id="GO:0060172">
    <property type="term" value="P:astral microtubule depolymerization"/>
    <property type="evidence" value="ECO:0007669"/>
    <property type="project" value="TreeGrafter"/>
</dbReference>
<keyword evidence="4" id="KW-0132">Cell division</keyword>
<feature type="region of interest" description="Disordered" evidence="7">
    <location>
        <begin position="243"/>
        <end position="307"/>
    </location>
</feature>
<feature type="compositionally biased region" description="Low complexity" evidence="7">
    <location>
        <begin position="264"/>
        <end position="275"/>
    </location>
</feature>
<feature type="region of interest" description="Disordered" evidence="7">
    <location>
        <begin position="594"/>
        <end position="656"/>
    </location>
</feature>
<dbReference type="InterPro" id="IPR034085">
    <property type="entry name" value="TOG"/>
</dbReference>
<feature type="compositionally biased region" description="Basic and acidic residues" evidence="7">
    <location>
        <begin position="594"/>
        <end position="613"/>
    </location>
</feature>
<feature type="compositionally biased region" description="Polar residues" evidence="7">
    <location>
        <begin position="630"/>
        <end position="642"/>
    </location>
</feature>
<feature type="compositionally biased region" description="Basic and acidic residues" evidence="7">
    <location>
        <begin position="276"/>
        <end position="298"/>
    </location>
</feature>
<gene>
    <name evidence="9" type="ORF">METBISCDRAFT_12759</name>
</gene>
<evidence type="ECO:0000256" key="7">
    <source>
        <dbReference type="SAM" id="MobiDB-lite"/>
    </source>
</evidence>
<evidence type="ECO:0000256" key="1">
    <source>
        <dbReference type="ARBA" id="ARBA00004186"/>
    </source>
</evidence>
<evidence type="ECO:0000256" key="4">
    <source>
        <dbReference type="ARBA" id="ARBA00022618"/>
    </source>
</evidence>
<dbReference type="Gene3D" id="1.25.10.10">
    <property type="entry name" value="Leucine-rich Repeat Variant"/>
    <property type="match status" value="1"/>
</dbReference>
<dbReference type="InterPro" id="IPR024395">
    <property type="entry name" value="CLASP_N_dom"/>
</dbReference>
<keyword evidence="6" id="KW-0498">Mitosis</keyword>
<dbReference type="GO" id="GO:1990023">
    <property type="term" value="C:mitotic spindle midzone"/>
    <property type="evidence" value="ECO:0007669"/>
    <property type="project" value="TreeGrafter"/>
</dbReference>
<sequence length="1429" mass="153629">MSLPGDAFHRAILSGTNETRRSTLVQFKTHVKKDNVDLPSVPKYFDALAVSTNLLDPDIIMLAFSLVCHLVKRISIQDKSGTILPSVAPVVFPIVIPRIADPRTIIKVSARRALEAYWLSAPDHTQRAVAEIGLGSAAAGSASDGALLLANESVVWLNSLLLINANLDLHLFFRPLAHVLVRRSGDARLMSNVKILFANYFDLKHNRLQRYELQKALESSGVPAALRTAIVGTESALTREYDTRAALSRPAPPAPTRSISGPTAASLSALPAPASFKERRTAGPESRKPFQRERERQTETAAAPGVTATDDQELQALLATVLGMALEEGVQLQYVASADELSQIIASAGPCFEGKETERNWVLREKVVSKLRALTRGNAPLQFAHAFAVFFKDMAEPICKALMSLRTSLCLSACQLVKELAAHLQYAFAPLVDVFWSTLLRLCANTKQLTSKSAHATVCTILACTTPTAKMAHKMCVAAKEKSASVRVYAAMWLQVFIVRSHALWPVPPSCDLVEEALVRLLPDSNVQVRLAAKDAFWRYYVVAVDAATALLARVDPKIVKALERSRPHDCGPPGPLVTLPRLRPSLREAIVARSRDERRSVSRSSSRNERRPGAGSLEVAKHDFDAVNGSDTNSVTDTLNSAGARHGEPNGFDKSISDLHTTAEASKRSVCGPVVNALHNLFPPDLQPADKSATAPFSVISSIRPGSAPEMAPPEKDPETVAGLLSAKAVHQNETGLRMLLDMLADGILVPARLHTLACTVSVAHPHLFKPHLLDQNTASHVASVLGAEDLVRTCLVALGDATMCRIVLTQQLGVPALVSATAALLAQVCNMDAISDRRMLVMQLIKFKATVLDTLMQVMAATVPAMPAGAPVLAALLRTLLGLVPIVYQTHIVSLYLTVLQALHAQGAAAFEAQLEQSAPQNQREVRCLLGMASEPRSMHGAVQDVPEPTLNALEFTLIAPGADKTAFSPLKHPSDFTMLFPSKLALAADSNAAVVSVAENTVYTASDVVSVAVPCSAGTDAPPAVSDGYPELTNAPPVAFGSNRSNGGTGRHTSGADDVTAGDKSFQNIFAKSNTKALHSDFVTRLNSDPARDLDPARHLVDDFAQVKLTGLSNTIESFIEKVDPFRGLASRSKPITIFEDPKGGSPQRVRDYSYTALNWFNFLIARLAAHEPPADGRDSVQSLCKDMQSGVLSPAQLSVVLRTLQRSRGTTLSAEDAGDALDACQYAQIEAALFDYLSLRASNKLLALMLLKQLLVCHHALDLLRLWGALVDISADAGVGADQDFVMELALREVFDEMLCGLYSSADLFSAVLGTLQGGADGSLSGAALLFVLEALYPLLESKALVLLISDDLITDIDRVLRPHMQHDSARVRTVVFKTYGLFARASAELSAGSACAHEGMAGIISEFSDPEQKLVGYYSRDGFH</sequence>
<name>A0A4P9ZJ72_9ASCO</name>
<evidence type="ECO:0000256" key="6">
    <source>
        <dbReference type="ARBA" id="ARBA00022776"/>
    </source>
</evidence>
<comment type="similarity">
    <text evidence="2">Belongs to the CLASP family.</text>
</comment>
<keyword evidence="5" id="KW-0493">Microtubule</keyword>
<reference evidence="10" key="1">
    <citation type="journal article" date="2018" name="Nat. Microbiol.">
        <title>Leveraging single-cell genomics to expand the fungal tree of life.</title>
        <authorList>
            <person name="Ahrendt S.R."/>
            <person name="Quandt C.A."/>
            <person name="Ciobanu D."/>
            <person name="Clum A."/>
            <person name="Salamov A."/>
            <person name="Andreopoulos B."/>
            <person name="Cheng J.F."/>
            <person name="Woyke T."/>
            <person name="Pelin A."/>
            <person name="Henrissat B."/>
            <person name="Reynolds N.K."/>
            <person name="Benny G.L."/>
            <person name="Smith M.E."/>
            <person name="James T.Y."/>
            <person name="Grigoriev I.V."/>
        </authorList>
    </citation>
    <scope>NUCLEOTIDE SEQUENCE [LARGE SCALE GENOMIC DNA]</scope>
    <source>
        <strain evidence="10">Baker2002</strain>
    </source>
</reference>
<dbReference type="GO" id="GO:0090307">
    <property type="term" value="P:mitotic spindle assembly"/>
    <property type="evidence" value="ECO:0007669"/>
    <property type="project" value="TreeGrafter"/>
</dbReference>
<comment type="subcellular location">
    <subcellularLocation>
        <location evidence="1">Cytoplasm</location>
        <location evidence="1">Cytoskeleton</location>
        <location evidence="1">Spindle</location>
    </subcellularLocation>
</comment>
<dbReference type="GO" id="GO:0005881">
    <property type="term" value="C:cytoplasmic microtubule"/>
    <property type="evidence" value="ECO:0007669"/>
    <property type="project" value="TreeGrafter"/>
</dbReference>
<feature type="domain" description="TOG" evidence="8">
    <location>
        <begin position="333"/>
        <end position="574"/>
    </location>
</feature>
<dbReference type="InterPro" id="IPR016024">
    <property type="entry name" value="ARM-type_fold"/>
</dbReference>
<evidence type="ECO:0000256" key="2">
    <source>
        <dbReference type="ARBA" id="ARBA00009549"/>
    </source>
</evidence>